<evidence type="ECO:0000313" key="1">
    <source>
        <dbReference type="EMBL" id="MCP3056877.1"/>
    </source>
</evidence>
<evidence type="ECO:0000313" key="2">
    <source>
        <dbReference type="Proteomes" id="UP001155220"/>
    </source>
</evidence>
<accession>A0A9X2KJQ0</accession>
<dbReference type="AlphaFoldDB" id="A0A9X2KJQ0"/>
<organism evidence="1 2">
    <name type="scientific">Aurantimonas marianensis</name>
    <dbReference type="NCBI Taxonomy" id="2920428"/>
    <lineage>
        <taxon>Bacteria</taxon>
        <taxon>Pseudomonadati</taxon>
        <taxon>Pseudomonadota</taxon>
        <taxon>Alphaproteobacteria</taxon>
        <taxon>Hyphomicrobiales</taxon>
        <taxon>Aurantimonadaceae</taxon>
        <taxon>Aurantimonas</taxon>
    </lineage>
</organism>
<proteinExistence type="predicted"/>
<name>A0A9X2KJQ0_9HYPH</name>
<dbReference type="Proteomes" id="UP001155220">
    <property type="component" value="Unassembled WGS sequence"/>
</dbReference>
<gene>
    <name evidence="1" type="ORF">MJ956_17240</name>
</gene>
<comment type="caution">
    <text evidence="1">The sequence shown here is derived from an EMBL/GenBank/DDBJ whole genome shotgun (WGS) entry which is preliminary data.</text>
</comment>
<dbReference type="EMBL" id="JALHBS010000109">
    <property type="protein sequence ID" value="MCP3056877.1"/>
    <property type="molecule type" value="Genomic_DNA"/>
</dbReference>
<protein>
    <submittedName>
        <fullName evidence="1">Type II toxin-antitoxin system HicA family toxin</fullName>
    </submittedName>
</protein>
<sequence>MGKTIEKMRANPKGDWHIRDVEKACREAGVACMKPSRGSHWKVGNPEGGRRYTIPARRPIKMVYIQELVKFLDEMGTT</sequence>
<reference evidence="1" key="1">
    <citation type="submission" date="2022-03" db="EMBL/GenBank/DDBJ databases">
        <title>Aurantimonas Liuensis sp. Nov., isolated from the hadal seawater of the Mariana Trench.</title>
        <authorList>
            <person name="Liu R."/>
        </authorList>
    </citation>
    <scope>NUCLEOTIDE SEQUENCE</scope>
    <source>
        <strain evidence="1">LRZ36</strain>
    </source>
</reference>
<dbReference type="RefSeq" id="WP_253965675.1">
    <property type="nucleotide sequence ID" value="NZ_JALHBS010000109.1"/>
</dbReference>
<keyword evidence="2" id="KW-1185">Reference proteome</keyword>